<dbReference type="eggNOG" id="KOG2824">
    <property type="taxonomic scope" value="Eukaryota"/>
</dbReference>
<feature type="domain" description="Glutaredoxin" evidence="1">
    <location>
        <begin position="18"/>
        <end position="65"/>
    </location>
</feature>
<dbReference type="KEGG" id="mbr:MONBRDRAFT_16956"/>
<evidence type="ECO:0000313" key="2">
    <source>
        <dbReference type="EMBL" id="EDQ89908.1"/>
    </source>
</evidence>
<dbReference type="Pfam" id="PF23733">
    <property type="entry name" value="GRXCR1-2_C"/>
    <property type="match status" value="1"/>
</dbReference>
<dbReference type="InterPro" id="IPR036249">
    <property type="entry name" value="Thioredoxin-like_sf"/>
</dbReference>
<dbReference type="GeneID" id="5890611"/>
<dbReference type="STRING" id="81824.A9UXU7"/>
<dbReference type="InParanoid" id="A9UXU7"/>
<sequence>IVLYTSSFSVVRAVGQACRQMRSLFQGYRVPFEERDMALSKDIQEELSERAPGVQPPVVFFNGDLLGDASTVERMHETGKLAALLAPVPRTELGQHGVCGECGDRRFVPCTWCGGDKRSMTAHFGDMVALRCTACNENGLMRCSACASD</sequence>
<dbReference type="Pfam" id="PF00462">
    <property type="entry name" value="Glutaredoxin"/>
    <property type="match status" value="1"/>
</dbReference>
<dbReference type="InterPro" id="IPR002109">
    <property type="entry name" value="Glutaredoxin"/>
</dbReference>
<dbReference type="PANTHER" id="PTHR45669">
    <property type="entry name" value="GLUTAREDOXIN DOMAIN-CONTAINING CYSTEINE-RICH PROTEIN CG12206-RELATED"/>
    <property type="match status" value="1"/>
</dbReference>
<protein>
    <recommendedName>
        <fullName evidence="1">Glutaredoxin domain-containing protein</fullName>
    </recommendedName>
</protein>
<dbReference type="RefSeq" id="XP_001745330.1">
    <property type="nucleotide sequence ID" value="XM_001745278.1"/>
</dbReference>
<dbReference type="EMBL" id="CH991549">
    <property type="protein sequence ID" value="EDQ89908.1"/>
    <property type="molecule type" value="Genomic_DNA"/>
</dbReference>
<proteinExistence type="predicted"/>
<dbReference type="FunCoup" id="A9UXU7">
    <property type="interactions" value="4"/>
</dbReference>
<reference evidence="2 3" key="1">
    <citation type="journal article" date="2008" name="Nature">
        <title>The genome of the choanoflagellate Monosiga brevicollis and the origin of metazoans.</title>
        <authorList>
            <consortium name="JGI Sequencing"/>
            <person name="King N."/>
            <person name="Westbrook M.J."/>
            <person name="Young S.L."/>
            <person name="Kuo A."/>
            <person name="Abedin M."/>
            <person name="Chapman J."/>
            <person name="Fairclough S."/>
            <person name="Hellsten U."/>
            <person name="Isogai Y."/>
            <person name="Letunic I."/>
            <person name="Marr M."/>
            <person name="Pincus D."/>
            <person name="Putnam N."/>
            <person name="Rokas A."/>
            <person name="Wright K.J."/>
            <person name="Zuzow R."/>
            <person name="Dirks W."/>
            <person name="Good M."/>
            <person name="Goodstein D."/>
            <person name="Lemons D."/>
            <person name="Li W."/>
            <person name="Lyons J.B."/>
            <person name="Morris A."/>
            <person name="Nichols S."/>
            <person name="Richter D.J."/>
            <person name="Salamov A."/>
            <person name="Bork P."/>
            <person name="Lim W.A."/>
            <person name="Manning G."/>
            <person name="Miller W.T."/>
            <person name="McGinnis W."/>
            <person name="Shapiro H."/>
            <person name="Tjian R."/>
            <person name="Grigoriev I.V."/>
            <person name="Rokhsar D."/>
        </authorList>
    </citation>
    <scope>NUCLEOTIDE SEQUENCE [LARGE SCALE GENOMIC DNA]</scope>
    <source>
        <strain evidence="3">MX1 / ATCC 50154</strain>
    </source>
</reference>
<dbReference type="AlphaFoldDB" id="A9UXU7"/>
<accession>A9UXU7</accession>
<name>A9UXU7_MONBE</name>
<feature type="non-terminal residue" evidence="2">
    <location>
        <position position="1"/>
    </location>
</feature>
<dbReference type="PROSITE" id="PS51354">
    <property type="entry name" value="GLUTAREDOXIN_2"/>
    <property type="match status" value="1"/>
</dbReference>
<organism evidence="2 3">
    <name type="scientific">Monosiga brevicollis</name>
    <name type="common">Choanoflagellate</name>
    <dbReference type="NCBI Taxonomy" id="81824"/>
    <lineage>
        <taxon>Eukaryota</taxon>
        <taxon>Choanoflagellata</taxon>
        <taxon>Craspedida</taxon>
        <taxon>Salpingoecidae</taxon>
        <taxon>Monosiga</taxon>
    </lineage>
</organism>
<evidence type="ECO:0000313" key="3">
    <source>
        <dbReference type="Proteomes" id="UP000001357"/>
    </source>
</evidence>
<evidence type="ECO:0000259" key="1">
    <source>
        <dbReference type="Pfam" id="PF00462"/>
    </source>
</evidence>
<dbReference type="Gene3D" id="3.40.30.10">
    <property type="entry name" value="Glutaredoxin"/>
    <property type="match status" value="1"/>
</dbReference>
<dbReference type="Proteomes" id="UP000001357">
    <property type="component" value="Unassembled WGS sequence"/>
</dbReference>
<dbReference type="SUPFAM" id="SSF52833">
    <property type="entry name" value="Thioredoxin-like"/>
    <property type="match status" value="1"/>
</dbReference>
<keyword evidence="3" id="KW-1185">Reference proteome</keyword>
<gene>
    <name evidence="2" type="ORF">MONBRDRAFT_16956</name>
</gene>
<dbReference type="PANTHER" id="PTHR45669:SF22">
    <property type="entry name" value="GLUTAREDOXIN DOMAIN-CONTAINING CYSTEINE-RICH PROTEIN CG12206-RELATED"/>
    <property type="match status" value="1"/>
</dbReference>